<dbReference type="InterPro" id="IPR029058">
    <property type="entry name" value="AB_hydrolase_fold"/>
</dbReference>
<dbReference type="InterPro" id="IPR049492">
    <property type="entry name" value="BD-FAE-like_dom"/>
</dbReference>
<dbReference type="Pfam" id="PF20434">
    <property type="entry name" value="BD-FAE"/>
    <property type="match status" value="1"/>
</dbReference>
<name>A0ABP7C6V7_9MICC</name>
<dbReference type="Proteomes" id="UP001500752">
    <property type="component" value="Unassembled WGS sequence"/>
</dbReference>
<organism evidence="3 4">
    <name type="scientific">Arthrobacter ginkgonis</name>
    <dbReference type="NCBI Taxonomy" id="1630594"/>
    <lineage>
        <taxon>Bacteria</taxon>
        <taxon>Bacillati</taxon>
        <taxon>Actinomycetota</taxon>
        <taxon>Actinomycetes</taxon>
        <taxon>Micrococcales</taxon>
        <taxon>Micrococcaceae</taxon>
        <taxon>Arthrobacter</taxon>
    </lineage>
</organism>
<evidence type="ECO:0000313" key="4">
    <source>
        <dbReference type="Proteomes" id="UP001500752"/>
    </source>
</evidence>
<evidence type="ECO:0000256" key="1">
    <source>
        <dbReference type="ARBA" id="ARBA00022801"/>
    </source>
</evidence>
<dbReference type="InterPro" id="IPR050300">
    <property type="entry name" value="GDXG_lipolytic_enzyme"/>
</dbReference>
<comment type="caution">
    <text evidence="3">The sequence shown here is derived from an EMBL/GenBank/DDBJ whole genome shotgun (WGS) entry which is preliminary data.</text>
</comment>
<evidence type="ECO:0000313" key="3">
    <source>
        <dbReference type="EMBL" id="GAA3678672.1"/>
    </source>
</evidence>
<protein>
    <submittedName>
        <fullName evidence="3">Alpha/beta hydrolase</fullName>
    </submittedName>
</protein>
<dbReference type="GO" id="GO:0016787">
    <property type="term" value="F:hydrolase activity"/>
    <property type="evidence" value="ECO:0007669"/>
    <property type="project" value="UniProtKB-KW"/>
</dbReference>
<gene>
    <name evidence="3" type="ORF">GCM10023081_16210</name>
</gene>
<accession>A0ABP7C6V7</accession>
<sequence length="322" mass="34623">MSNTSLSEPGPLTEGVAAFPCPLPADARESAVFYENIPYAAEEGYRPQFLDLRVPAGTGPASPAPLIVWVHGGGWVYGSRRRQAPNLHAHRVVEQALDAGYAVALIDYRLAKEAAFPAQVLDIRAAIRWLRANASDYALDPARMALLGESAGAHLVLMHGLCGSIDGDRNGRVGEHFDQSEDVQAIVEWYGPATLAVPVAPAGPAAVSEENGTYTTSPVEILLASSSWSAEELSPLTHVRADAPPLFIAHGRQDRQVDVEQSRALYRAMLDAGAEVEYFETDGDHVFTGADTLPEVMSRSLDFIGRHLARHGSPQPVSSHTE</sequence>
<dbReference type="PANTHER" id="PTHR48081">
    <property type="entry name" value="AB HYDROLASE SUPERFAMILY PROTEIN C4A8.06C"/>
    <property type="match status" value="1"/>
</dbReference>
<dbReference type="EMBL" id="BAABEO010000009">
    <property type="protein sequence ID" value="GAA3678672.1"/>
    <property type="molecule type" value="Genomic_DNA"/>
</dbReference>
<dbReference type="Gene3D" id="3.40.50.1820">
    <property type="entry name" value="alpha/beta hydrolase"/>
    <property type="match status" value="1"/>
</dbReference>
<evidence type="ECO:0000259" key="2">
    <source>
        <dbReference type="Pfam" id="PF20434"/>
    </source>
</evidence>
<dbReference type="SUPFAM" id="SSF53474">
    <property type="entry name" value="alpha/beta-Hydrolases"/>
    <property type="match status" value="1"/>
</dbReference>
<reference evidence="4" key="1">
    <citation type="journal article" date="2019" name="Int. J. Syst. Evol. Microbiol.">
        <title>The Global Catalogue of Microorganisms (GCM) 10K type strain sequencing project: providing services to taxonomists for standard genome sequencing and annotation.</title>
        <authorList>
            <consortium name="The Broad Institute Genomics Platform"/>
            <consortium name="The Broad Institute Genome Sequencing Center for Infectious Disease"/>
            <person name="Wu L."/>
            <person name="Ma J."/>
        </authorList>
    </citation>
    <scope>NUCLEOTIDE SEQUENCE [LARGE SCALE GENOMIC DNA]</scope>
    <source>
        <strain evidence="4">JCM 30742</strain>
    </source>
</reference>
<proteinExistence type="predicted"/>
<keyword evidence="1 3" id="KW-0378">Hydrolase</keyword>
<dbReference type="PANTHER" id="PTHR48081:SF13">
    <property type="entry name" value="ALPHA_BETA HYDROLASE"/>
    <property type="match status" value="1"/>
</dbReference>
<dbReference type="RefSeq" id="WP_345149883.1">
    <property type="nucleotide sequence ID" value="NZ_BAABEO010000009.1"/>
</dbReference>
<keyword evidence="4" id="KW-1185">Reference proteome</keyword>
<feature type="domain" description="BD-FAE-like" evidence="2">
    <location>
        <begin position="50"/>
        <end position="268"/>
    </location>
</feature>